<dbReference type="InterPro" id="IPR017039">
    <property type="entry name" value="Virul_fac_BrkB"/>
</dbReference>
<accession>A0A3E1NNM9</accession>
<dbReference type="PANTHER" id="PTHR30213:SF1">
    <property type="entry name" value="INNER MEMBRANE PROTEIN YHJD"/>
    <property type="match status" value="1"/>
</dbReference>
<feature type="transmembrane region" description="Helical" evidence="6">
    <location>
        <begin position="28"/>
        <end position="55"/>
    </location>
</feature>
<dbReference type="EMBL" id="QTJU01000001">
    <property type="protein sequence ID" value="RFM29532.1"/>
    <property type="molecule type" value="Genomic_DNA"/>
</dbReference>
<gene>
    <name evidence="7" type="ORF">DXN05_00670</name>
</gene>
<evidence type="ECO:0000256" key="5">
    <source>
        <dbReference type="ARBA" id="ARBA00023136"/>
    </source>
</evidence>
<proteinExistence type="predicted"/>
<comment type="subcellular location">
    <subcellularLocation>
        <location evidence="1">Cell membrane</location>
        <topology evidence="1">Multi-pass membrane protein</topology>
    </subcellularLocation>
</comment>
<name>A0A3E1NNM9_9BACT</name>
<evidence type="ECO:0000313" key="7">
    <source>
        <dbReference type="EMBL" id="RFM29532.1"/>
    </source>
</evidence>
<dbReference type="Pfam" id="PF03631">
    <property type="entry name" value="Virul_fac_BrkB"/>
    <property type="match status" value="1"/>
</dbReference>
<feature type="transmembrane region" description="Helical" evidence="6">
    <location>
        <begin position="136"/>
        <end position="161"/>
    </location>
</feature>
<evidence type="ECO:0000256" key="6">
    <source>
        <dbReference type="SAM" id="Phobius"/>
    </source>
</evidence>
<evidence type="ECO:0000313" key="8">
    <source>
        <dbReference type="Proteomes" id="UP000261284"/>
    </source>
</evidence>
<dbReference type="OrthoDB" id="9797028at2"/>
<dbReference type="RefSeq" id="WP_116845290.1">
    <property type="nucleotide sequence ID" value="NZ_QTJU01000001.1"/>
</dbReference>
<reference evidence="7 8" key="1">
    <citation type="submission" date="2018-08" db="EMBL/GenBank/DDBJ databases">
        <title>Chitinophagaceae sp. K23C18032701, a novel bacterium isolated from forest soil.</title>
        <authorList>
            <person name="Wang C."/>
        </authorList>
    </citation>
    <scope>NUCLEOTIDE SEQUENCE [LARGE SCALE GENOMIC DNA]</scope>
    <source>
        <strain evidence="7 8">K23C18032701</strain>
    </source>
</reference>
<dbReference type="PIRSF" id="PIRSF035875">
    <property type="entry name" value="RNase_BN"/>
    <property type="match status" value="1"/>
</dbReference>
<evidence type="ECO:0000256" key="4">
    <source>
        <dbReference type="ARBA" id="ARBA00022989"/>
    </source>
</evidence>
<sequence length="302" mass="33617">MKLISFKDSRRLLNDALQLLLKNDPLRLAGATSFFSTFALPPILLILIQLMGLMFNRREMGRNLVQRLSSVVGQDSVQPIINAIRGFRGLAQSWPVAIFGSLFMLFVATTLFKIIKSSFNQLWMIRMAAGKENIRSVLFSRLRSLLVIVVAGVLFLASLLIESMQTLLGNYLSESWPGIASVFNVAFTQLLSLLVVTAWFTVLFRYLPDGRPTWRIALTGAFITSILFNTGKVVLHVALPGSNLGVLYGTSTSVVLLLLFVFYSSIILYFGAAFTKVYSDYMKKPIQPLTNALYYTMSDVAG</sequence>
<keyword evidence="4 6" id="KW-1133">Transmembrane helix</keyword>
<dbReference type="PANTHER" id="PTHR30213">
    <property type="entry name" value="INNER MEMBRANE PROTEIN YHJD"/>
    <property type="match status" value="1"/>
</dbReference>
<feature type="transmembrane region" description="Helical" evidence="6">
    <location>
        <begin position="181"/>
        <end position="204"/>
    </location>
</feature>
<organism evidence="7 8">
    <name type="scientific">Deminuibacter soli</name>
    <dbReference type="NCBI Taxonomy" id="2291815"/>
    <lineage>
        <taxon>Bacteria</taxon>
        <taxon>Pseudomonadati</taxon>
        <taxon>Bacteroidota</taxon>
        <taxon>Chitinophagia</taxon>
        <taxon>Chitinophagales</taxon>
        <taxon>Chitinophagaceae</taxon>
        <taxon>Deminuibacter</taxon>
    </lineage>
</organism>
<evidence type="ECO:0000256" key="2">
    <source>
        <dbReference type="ARBA" id="ARBA00022475"/>
    </source>
</evidence>
<comment type="caution">
    <text evidence="7">The sequence shown here is derived from an EMBL/GenBank/DDBJ whole genome shotgun (WGS) entry which is preliminary data.</text>
</comment>
<keyword evidence="3 6" id="KW-0812">Transmembrane</keyword>
<evidence type="ECO:0000256" key="3">
    <source>
        <dbReference type="ARBA" id="ARBA00022692"/>
    </source>
</evidence>
<keyword evidence="2" id="KW-1003">Cell membrane</keyword>
<feature type="transmembrane region" description="Helical" evidence="6">
    <location>
        <begin position="251"/>
        <end position="274"/>
    </location>
</feature>
<dbReference type="GO" id="GO:0005886">
    <property type="term" value="C:plasma membrane"/>
    <property type="evidence" value="ECO:0007669"/>
    <property type="project" value="UniProtKB-SubCell"/>
</dbReference>
<feature type="transmembrane region" description="Helical" evidence="6">
    <location>
        <begin position="94"/>
        <end position="115"/>
    </location>
</feature>
<protein>
    <submittedName>
        <fullName evidence="7">YihY/virulence factor BrkB family protein</fullName>
    </submittedName>
</protein>
<dbReference type="Proteomes" id="UP000261284">
    <property type="component" value="Unassembled WGS sequence"/>
</dbReference>
<evidence type="ECO:0000256" key="1">
    <source>
        <dbReference type="ARBA" id="ARBA00004651"/>
    </source>
</evidence>
<keyword evidence="8" id="KW-1185">Reference proteome</keyword>
<feature type="transmembrane region" description="Helical" evidence="6">
    <location>
        <begin position="216"/>
        <end position="239"/>
    </location>
</feature>
<keyword evidence="5 6" id="KW-0472">Membrane</keyword>
<dbReference type="AlphaFoldDB" id="A0A3E1NNM9"/>